<protein>
    <recommendedName>
        <fullName evidence="5">Secreted protein</fullName>
    </recommendedName>
</protein>
<feature type="region of interest" description="Disordered" evidence="1">
    <location>
        <begin position="44"/>
        <end position="87"/>
    </location>
</feature>
<dbReference type="Proteomes" id="UP000595703">
    <property type="component" value="Chromosome"/>
</dbReference>
<gene>
    <name evidence="3" type="ORF">RVR_6776</name>
</gene>
<keyword evidence="2" id="KW-0732">Signal</keyword>
<dbReference type="Gene3D" id="3.10.450.50">
    <property type="match status" value="1"/>
</dbReference>
<feature type="signal peptide" evidence="2">
    <location>
        <begin position="1"/>
        <end position="30"/>
    </location>
</feature>
<feature type="chain" id="PRO_5039268491" description="Secreted protein" evidence="2">
    <location>
        <begin position="31"/>
        <end position="198"/>
    </location>
</feature>
<dbReference type="KEGG" id="arev:RVR_6776"/>
<name>A0A7U3UWG8_9ACTN</name>
<feature type="compositionally biased region" description="Low complexity" evidence="1">
    <location>
        <begin position="50"/>
        <end position="73"/>
    </location>
</feature>
<dbReference type="AlphaFoldDB" id="A0A7U3UWG8"/>
<evidence type="ECO:0008006" key="5">
    <source>
        <dbReference type="Google" id="ProtNLM"/>
    </source>
</evidence>
<reference evidence="3 4" key="4">
    <citation type="journal article" date="2020" name="Sci. Rep.">
        <title>beta-carboline chemical signals induce reveromycin production through a LuxR family regulator in Streptomyces sp. SN-593.</title>
        <authorList>
            <person name="Panthee S."/>
            <person name="Kito N."/>
            <person name="Hayashi T."/>
            <person name="Shimizu T."/>
            <person name="Ishikawa J."/>
            <person name="Hamamoto H."/>
            <person name="Osada H."/>
            <person name="Takahashi S."/>
        </authorList>
    </citation>
    <scope>NUCLEOTIDE SEQUENCE [LARGE SCALE GENOMIC DNA]</scope>
    <source>
        <strain evidence="3 4">SN-593</strain>
    </source>
</reference>
<reference evidence="3 4" key="1">
    <citation type="journal article" date="2010" name="J. Bacteriol.">
        <title>Biochemical characterization of a novel indole prenyltransferase from Streptomyces sp. SN-593.</title>
        <authorList>
            <person name="Takahashi S."/>
            <person name="Takagi H."/>
            <person name="Toyoda A."/>
            <person name="Uramoto M."/>
            <person name="Nogawa T."/>
            <person name="Ueki M."/>
            <person name="Sakaki Y."/>
            <person name="Osada H."/>
        </authorList>
    </citation>
    <scope>NUCLEOTIDE SEQUENCE [LARGE SCALE GENOMIC DNA]</scope>
    <source>
        <strain evidence="3 4">SN-593</strain>
    </source>
</reference>
<dbReference type="EMBL" id="AP018365">
    <property type="protein sequence ID" value="BBA99936.1"/>
    <property type="molecule type" value="Genomic_DNA"/>
</dbReference>
<reference evidence="3 4" key="2">
    <citation type="journal article" date="2011" name="J. Antibiot.">
        <title>Furaquinocins I and J: novel polyketide isoprenoid hybrid compounds from Streptomyces reveromyceticus SN-593.</title>
        <authorList>
            <person name="Panthee S."/>
            <person name="Takahashi S."/>
            <person name="Takagi H."/>
            <person name="Nogawa T."/>
            <person name="Oowada E."/>
            <person name="Uramoto M."/>
            <person name="Osada H."/>
        </authorList>
    </citation>
    <scope>NUCLEOTIDE SEQUENCE [LARGE SCALE GENOMIC DNA]</scope>
    <source>
        <strain evidence="3 4">SN-593</strain>
    </source>
</reference>
<sequence length="198" mass="21090">MRLARTRDRSTARRLALTAAVLGLAVAVPAATARADTAHGAHRVLPVPPAGAAHTAHADHTTGAGTPQAATPRPATPQPVRSGDPQSTVDRVADFYSAYVDVVWDARNDDLRNGLRQHYLTAGFQKDLSTWEAAQHADGVLRAQDNPVGWQVTPDGSGAGHAFSVVRLSWGDPADPDYTYLKVQSDLDTKLISDIEEA</sequence>
<evidence type="ECO:0000313" key="4">
    <source>
        <dbReference type="Proteomes" id="UP000595703"/>
    </source>
</evidence>
<reference evidence="3 4" key="3">
    <citation type="journal article" date="2011" name="Nat. Chem. Biol.">
        <title>Reveromycin A biosynthesis uses RevG and RevJ for stereospecific spiroacetal formation.</title>
        <authorList>
            <person name="Takahashi S."/>
            <person name="Toyoda A."/>
            <person name="Sekiyama Y."/>
            <person name="Takagi H."/>
            <person name="Nogawa T."/>
            <person name="Uramoto M."/>
            <person name="Suzuki R."/>
            <person name="Koshino H."/>
            <person name="Kumano T."/>
            <person name="Panthee S."/>
            <person name="Dairi T."/>
            <person name="Ishikawa J."/>
            <person name="Ikeda H."/>
            <person name="Sakaki Y."/>
            <person name="Osada H."/>
        </authorList>
    </citation>
    <scope>NUCLEOTIDE SEQUENCE [LARGE SCALE GENOMIC DNA]</scope>
    <source>
        <strain evidence="3 4">SN-593</strain>
    </source>
</reference>
<accession>A0A7U3UWG8</accession>
<keyword evidence="4" id="KW-1185">Reference proteome</keyword>
<evidence type="ECO:0000313" key="3">
    <source>
        <dbReference type="EMBL" id="BBA99936.1"/>
    </source>
</evidence>
<evidence type="ECO:0000256" key="2">
    <source>
        <dbReference type="SAM" id="SignalP"/>
    </source>
</evidence>
<proteinExistence type="predicted"/>
<evidence type="ECO:0000256" key="1">
    <source>
        <dbReference type="SAM" id="MobiDB-lite"/>
    </source>
</evidence>
<dbReference type="RefSeq" id="WP_237404931.1">
    <property type="nucleotide sequence ID" value="NZ_AP018365.1"/>
</dbReference>
<organism evidence="3 4">
    <name type="scientific">Actinacidiphila reveromycinica</name>
    <dbReference type="NCBI Taxonomy" id="659352"/>
    <lineage>
        <taxon>Bacteria</taxon>
        <taxon>Bacillati</taxon>
        <taxon>Actinomycetota</taxon>
        <taxon>Actinomycetes</taxon>
        <taxon>Kitasatosporales</taxon>
        <taxon>Streptomycetaceae</taxon>
        <taxon>Actinacidiphila</taxon>
    </lineage>
</organism>